<geneLocation type="plasmid" evidence="1">
    <name>pCBMA213_2</name>
</geneLocation>
<reference evidence="1" key="1">
    <citation type="submission" date="2016-12" db="EMBL/GenBank/DDBJ databases">
        <title>Complete plasmid sequence carrying type IV-like and type VII secretion systems from an atypical mycobacteria strain.</title>
        <authorList>
            <person name="Morgado S."/>
            <person name="Marin M."/>
            <person name="Fonseca E."/>
            <person name="Freitas F."/>
            <person name="Vicente A.C."/>
        </authorList>
    </citation>
    <scope>NUCLEOTIDE SEQUENCE</scope>
    <source>
        <strain evidence="1">CBMA 213</strain>
        <plasmid evidence="1">pCBMA213_2</plasmid>
    </source>
</reference>
<evidence type="ECO:0000313" key="1">
    <source>
        <dbReference type="EMBL" id="AQS22435.1"/>
    </source>
</evidence>
<accession>A0A1S6GKP3</accession>
<organism evidence="1">
    <name type="scientific">Mycolicibacterium sp. CBMA 213</name>
    <dbReference type="NCBI Taxonomy" id="1968788"/>
    <lineage>
        <taxon>Bacteria</taxon>
        <taxon>Bacillati</taxon>
        <taxon>Actinomycetota</taxon>
        <taxon>Actinomycetes</taxon>
        <taxon>Mycobacteriales</taxon>
        <taxon>Mycobacteriaceae</taxon>
        <taxon>Mycolicibacterium</taxon>
    </lineage>
</organism>
<dbReference type="RefSeq" id="WP_155909771.1">
    <property type="nucleotide sequence ID" value="NZ_KY349138.1"/>
</dbReference>
<evidence type="ECO:0008006" key="2">
    <source>
        <dbReference type="Google" id="ProtNLM"/>
    </source>
</evidence>
<dbReference type="AlphaFoldDB" id="A0A1S6GKP3"/>
<protein>
    <recommendedName>
        <fullName evidence="2">ESX-1 secretion-associated protein</fullName>
    </recommendedName>
</protein>
<sequence>MTEPLKLTPSVLREVAEGHGDVANLVDTAREAGGDILAAVESFGPLFHGVKAAVGDIVADRSEKLGTHAARHRLAADELHKSAHRMINTDDDQAANLRNVEQA</sequence>
<dbReference type="InterPro" id="IPR022536">
    <property type="entry name" value="EspC"/>
</dbReference>
<dbReference type="EMBL" id="KY349138">
    <property type="protein sequence ID" value="AQS22435.1"/>
    <property type="molecule type" value="Genomic_DNA"/>
</dbReference>
<dbReference type="GO" id="GO:0009306">
    <property type="term" value="P:protein secretion"/>
    <property type="evidence" value="ECO:0007669"/>
    <property type="project" value="InterPro"/>
</dbReference>
<proteinExistence type="predicted"/>
<dbReference type="Pfam" id="PF10824">
    <property type="entry name" value="T7SS_ESX_EspC"/>
    <property type="match status" value="1"/>
</dbReference>
<keyword evidence="1" id="KW-0614">Plasmid</keyword>
<gene>
    <name evidence="1" type="ORF">pCBMA213_2_00071</name>
</gene>
<name>A0A1S6GKP3_9MYCO</name>